<reference evidence="3" key="1">
    <citation type="submission" date="2022-11" db="UniProtKB">
        <authorList>
            <consortium name="WormBaseParasite"/>
        </authorList>
    </citation>
    <scope>IDENTIFICATION</scope>
</reference>
<organism evidence="2 3">
    <name type="scientific">Meloidogyne floridensis</name>
    <dbReference type="NCBI Taxonomy" id="298350"/>
    <lineage>
        <taxon>Eukaryota</taxon>
        <taxon>Metazoa</taxon>
        <taxon>Ecdysozoa</taxon>
        <taxon>Nematoda</taxon>
        <taxon>Chromadorea</taxon>
        <taxon>Rhabditida</taxon>
        <taxon>Tylenchina</taxon>
        <taxon>Tylenchomorpha</taxon>
        <taxon>Tylenchoidea</taxon>
        <taxon>Meloidogynidae</taxon>
        <taxon>Meloidogyninae</taxon>
        <taxon>Meloidogyne</taxon>
    </lineage>
</organism>
<name>A0A915PER8_9BILA</name>
<evidence type="ECO:0000313" key="2">
    <source>
        <dbReference type="Proteomes" id="UP000887560"/>
    </source>
</evidence>
<feature type="region of interest" description="Disordered" evidence="1">
    <location>
        <begin position="72"/>
        <end position="93"/>
    </location>
</feature>
<sequence>MTDRVHTICSNRILRVSMLLDPRFAYDNNLFTQENWKIVEQQLIALAKTFIFDNKPNPEVVADLSIPELQDNELEDDESRGSESISCKHNFIL</sequence>
<evidence type="ECO:0000313" key="3">
    <source>
        <dbReference type="WBParaSite" id="scf7180000424570.g13482"/>
    </source>
</evidence>
<dbReference type="WBParaSite" id="scf7180000424570.g13482">
    <property type="protein sequence ID" value="scf7180000424570.g13482"/>
    <property type="gene ID" value="scf7180000424570.g13482"/>
</dbReference>
<proteinExistence type="predicted"/>
<evidence type="ECO:0000256" key="1">
    <source>
        <dbReference type="SAM" id="MobiDB-lite"/>
    </source>
</evidence>
<accession>A0A915PER8</accession>
<dbReference type="Proteomes" id="UP000887560">
    <property type="component" value="Unplaced"/>
</dbReference>
<dbReference type="AlphaFoldDB" id="A0A915PER8"/>
<protein>
    <submittedName>
        <fullName evidence="3">Uncharacterized protein</fullName>
    </submittedName>
</protein>
<keyword evidence="2" id="KW-1185">Reference proteome</keyword>